<dbReference type="InterPro" id="IPR025110">
    <property type="entry name" value="AMP-bd_C"/>
</dbReference>
<proteinExistence type="inferred from homology"/>
<comment type="similarity">
    <text evidence="1">Belongs to the ATP-dependent AMP-binding enzyme family.</text>
</comment>
<evidence type="ECO:0000259" key="3">
    <source>
        <dbReference type="Pfam" id="PF00501"/>
    </source>
</evidence>
<sequence length="519" mass="55241">MEGNEHYVRQILNTLRADPSGVALVHRDTPVIAGDLADSITSAAEAMRGSGVGVGSVVGILTDPNTPATLVARYAANLLGATVVHLFGVNAANPSDLLSAEAQGGIVAEALPAMVVVDAANLERARAIREVPSVRPVLSGLGELGHDVIDLTDSPAGAFRPDAARDGDTAVVTFSSGSTGRPKGTAWSFRVKADMVAASARRAQKATALVTAPLTHSNGFVADDVLVSGGTVVLLPGFDETEVLRSVARYQVNRLAVSAPQLYALADHPETTRTDLSSVRDLFYTGVAASPERVAVAEKVFGSVLMQVYGTSETNIISWLIAGEHTDAGLRATVGRPLEWLRVTIRDPQDERVLPTGETGEVWVNSPWRMDHYWNDPEQTARTVRDGWIRTGDVGHLDDAGYLHLHGRLAGVIKTNGIKVYPVAVERSLLDHPDVAEAAVFGVENSDRVERIHAVVVLREGAGAGPEDLRQHVSSHLSPNHAPADIELRSSLPLIGFGKPDKLRLRADAMARREATHGE</sequence>
<dbReference type="GO" id="GO:0016405">
    <property type="term" value="F:CoA-ligase activity"/>
    <property type="evidence" value="ECO:0007669"/>
    <property type="project" value="TreeGrafter"/>
</dbReference>
<evidence type="ECO:0000256" key="1">
    <source>
        <dbReference type="ARBA" id="ARBA00006432"/>
    </source>
</evidence>
<reference evidence="5" key="2">
    <citation type="journal article" date="2002" name="Arch. Microbiol.">
        <title>Cloning and analysis of the simocyclinone biosynthetic gene cluster of Streptomyces antibioticus Tu 6040.</title>
        <authorList>
            <person name="Galm U."/>
            <person name="Schimana J."/>
            <person name="Fiedler H.-P."/>
            <person name="Schmidt J."/>
            <person name="Li S.-M."/>
            <person name="Heide L."/>
        </authorList>
    </citation>
    <scope>NUCLEOTIDE SEQUENCE</scope>
    <source>
        <strain evidence="5">Tu 6040</strain>
    </source>
</reference>
<dbReference type="InterPro" id="IPR042099">
    <property type="entry name" value="ANL_N_sf"/>
</dbReference>
<protein>
    <submittedName>
        <fullName evidence="6">Putative aminocoumarin ligase SimD5</fullName>
    </submittedName>
    <submittedName>
        <fullName evidence="5">SimL</fullName>
    </submittedName>
</protein>
<dbReference type="InterPro" id="IPR000873">
    <property type="entry name" value="AMP-dep_synth/lig_dom"/>
</dbReference>
<evidence type="ECO:0000259" key="4">
    <source>
        <dbReference type="Pfam" id="PF13193"/>
    </source>
</evidence>
<gene>
    <name evidence="5" type="primary">simL</name>
    <name evidence="6" type="synonym">simD5</name>
</gene>
<evidence type="ECO:0000256" key="2">
    <source>
        <dbReference type="ARBA" id="ARBA00022598"/>
    </source>
</evidence>
<dbReference type="Pfam" id="PF00501">
    <property type="entry name" value="AMP-binding"/>
    <property type="match status" value="1"/>
</dbReference>
<reference evidence="6" key="1">
    <citation type="journal article" date="2002" name="Antimicrob. Agents Chemother.">
        <title>Biosynthetic gene cluster of simocyclinone, a natural multihybrid antibiotic.</title>
        <authorList>
            <person name="Trefzer A."/>
            <person name="Pelzer S."/>
            <person name="Schimana J."/>
            <person name="Stockert S."/>
            <person name="Bihlmaier C."/>
            <person name="Fiedler H.P."/>
            <person name="Welzel K."/>
            <person name="Vente A."/>
            <person name="Bechthold A."/>
        </authorList>
    </citation>
    <scope>NUCLEOTIDE SEQUENCE</scope>
    <source>
        <strain evidence="6">Tue6040</strain>
    </source>
</reference>
<keyword evidence="2 6" id="KW-0436">Ligase</keyword>
<dbReference type="EMBL" id="AF322256">
    <property type="protein sequence ID" value="AAL15599.1"/>
    <property type="molecule type" value="Genomic_DNA"/>
</dbReference>
<dbReference type="PANTHER" id="PTHR24096">
    <property type="entry name" value="LONG-CHAIN-FATTY-ACID--COA LIGASE"/>
    <property type="match status" value="1"/>
</dbReference>
<dbReference type="SUPFAM" id="SSF56801">
    <property type="entry name" value="Acetyl-CoA synthetase-like"/>
    <property type="match status" value="1"/>
</dbReference>
<dbReference type="Gene3D" id="3.40.50.12780">
    <property type="entry name" value="N-terminal domain of ligase-like"/>
    <property type="match status" value="1"/>
</dbReference>
<reference evidence="6" key="3">
    <citation type="submission" date="2011-11" db="EMBL/GenBank/DDBJ databases">
        <title>The simocyclinone biosynthetic gene cluster isolated from Streptomyces antibioticus Tue6040.</title>
        <authorList>
            <person name="Trefzer A."/>
            <person name="Bechthold A."/>
        </authorList>
    </citation>
    <scope>NUCLEOTIDE SEQUENCE</scope>
    <source>
        <strain evidence="6">Tue6040</strain>
    </source>
</reference>
<accession>Q9F5J5</accession>
<dbReference type="PANTHER" id="PTHR24096:SF149">
    <property type="entry name" value="AMP-BINDING DOMAIN-CONTAINING PROTEIN-RELATED"/>
    <property type="match status" value="1"/>
</dbReference>
<dbReference type="InterPro" id="IPR020845">
    <property type="entry name" value="AMP-binding_CS"/>
</dbReference>
<evidence type="ECO:0000313" key="6">
    <source>
        <dbReference type="EMBL" id="AAK06803.1"/>
    </source>
</evidence>
<dbReference type="Pfam" id="PF13193">
    <property type="entry name" value="AMP-binding_C"/>
    <property type="match status" value="1"/>
</dbReference>
<dbReference type="InterPro" id="IPR045851">
    <property type="entry name" value="AMP-bd_C_sf"/>
</dbReference>
<dbReference type="PROSITE" id="PS00455">
    <property type="entry name" value="AMP_BINDING"/>
    <property type="match status" value="1"/>
</dbReference>
<dbReference type="AlphaFoldDB" id="Q9F5J5"/>
<dbReference type="CDD" id="cd04433">
    <property type="entry name" value="AFD_class_I"/>
    <property type="match status" value="1"/>
</dbReference>
<name>Q9F5J5_STRAT</name>
<organism evidence="5">
    <name type="scientific">Streptomyces antibioticus</name>
    <dbReference type="NCBI Taxonomy" id="1890"/>
    <lineage>
        <taxon>Bacteria</taxon>
        <taxon>Bacillati</taxon>
        <taxon>Actinomycetota</taxon>
        <taxon>Actinomycetes</taxon>
        <taxon>Kitasatosporales</taxon>
        <taxon>Streptomycetaceae</taxon>
        <taxon>Streptomyces</taxon>
    </lineage>
</organism>
<dbReference type="EMBL" id="AF324838">
    <property type="protein sequence ID" value="AAK06803.1"/>
    <property type="molecule type" value="Genomic_DNA"/>
</dbReference>
<feature type="domain" description="AMP-binding enzyme C-terminal" evidence="4">
    <location>
        <begin position="425"/>
        <end position="499"/>
    </location>
</feature>
<dbReference type="Gene3D" id="3.30.300.30">
    <property type="match status" value="1"/>
</dbReference>
<dbReference type="EMBL" id="AF321122">
    <property type="protein sequence ID" value="AAG34183.1"/>
    <property type="molecule type" value="Genomic_DNA"/>
</dbReference>
<evidence type="ECO:0000313" key="5">
    <source>
        <dbReference type="EMBL" id="AAG34183.1"/>
    </source>
</evidence>
<feature type="domain" description="AMP-dependent synthetase/ligase" evidence="3">
    <location>
        <begin position="19"/>
        <end position="374"/>
    </location>
</feature>